<feature type="compositionally biased region" description="Polar residues" evidence="2">
    <location>
        <begin position="266"/>
        <end position="275"/>
    </location>
</feature>
<feature type="region of interest" description="Disordered" evidence="2">
    <location>
        <begin position="266"/>
        <end position="286"/>
    </location>
</feature>
<dbReference type="OrthoDB" id="3908367at2759"/>
<comment type="caution">
    <text evidence="3">The sequence shown here is derived from an EMBL/GenBank/DDBJ whole genome shotgun (WGS) entry which is preliminary data.</text>
</comment>
<gene>
    <name evidence="3" type="ORF">KCV03_g6292</name>
</gene>
<evidence type="ECO:0000256" key="1">
    <source>
        <dbReference type="SAM" id="Coils"/>
    </source>
</evidence>
<proteinExistence type="predicted"/>
<evidence type="ECO:0000256" key="2">
    <source>
        <dbReference type="SAM" id="MobiDB-lite"/>
    </source>
</evidence>
<accession>A0A9P8K718</accession>
<name>A0A9P8K718_AURME</name>
<evidence type="ECO:0000313" key="4">
    <source>
        <dbReference type="Proteomes" id="UP000767238"/>
    </source>
</evidence>
<feature type="non-terminal residue" evidence="3">
    <location>
        <position position="286"/>
    </location>
</feature>
<keyword evidence="1" id="KW-0175">Coiled coil</keyword>
<sequence>MKAGDWKELNLVYSYEHKTVQFVKDQETLINQGMKIQLGSEHAQTVFCSTEGSTALILSGRVDTVSRGRIWLEFSVKDEFDMFLETVNHMNDRAKVRDLEPDKFAHVCKSNETFFVPETKPVDSELKATSHHPNEEQILAARDQSPNLPMSVFQEVEHRISLDSKARASEKSDVATKIESETDIQKLKDDISRLEREIAVLDRKLQSAKDEVAPTIKTEEDGIKTKDDVYKSLEKELQSQKSKKQAQIARLSGRIEDLTSQTIEAGTATRANVTSKRIPAKRKRKF</sequence>
<reference evidence="3" key="2">
    <citation type="submission" date="2021-08" db="EMBL/GenBank/DDBJ databases">
        <authorList>
            <person name="Gostincar C."/>
            <person name="Sun X."/>
            <person name="Song Z."/>
            <person name="Gunde-Cimerman N."/>
        </authorList>
    </citation>
    <scope>NUCLEOTIDE SEQUENCE</scope>
    <source>
        <strain evidence="3">EXF-8016</strain>
    </source>
</reference>
<dbReference type="AlphaFoldDB" id="A0A9P8K718"/>
<evidence type="ECO:0000313" key="3">
    <source>
        <dbReference type="EMBL" id="KAH0218800.1"/>
    </source>
</evidence>
<dbReference type="Proteomes" id="UP000767238">
    <property type="component" value="Unassembled WGS sequence"/>
</dbReference>
<organism evidence="3 4">
    <name type="scientific">Aureobasidium melanogenum</name>
    <name type="common">Aureobasidium pullulans var. melanogenum</name>
    <dbReference type="NCBI Taxonomy" id="46634"/>
    <lineage>
        <taxon>Eukaryota</taxon>
        <taxon>Fungi</taxon>
        <taxon>Dikarya</taxon>
        <taxon>Ascomycota</taxon>
        <taxon>Pezizomycotina</taxon>
        <taxon>Dothideomycetes</taxon>
        <taxon>Dothideomycetidae</taxon>
        <taxon>Dothideales</taxon>
        <taxon>Saccotheciaceae</taxon>
        <taxon>Aureobasidium</taxon>
    </lineage>
</organism>
<reference evidence="3" key="1">
    <citation type="journal article" date="2021" name="J Fungi (Basel)">
        <title>Virulence traits and population genomics of the black yeast Aureobasidium melanogenum.</title>
        <authorList>
            <person name="Cernosa A."/>
            <person name="Sun X."/>
            <person name="Gostincar C."/>
            <person name="Fang C."/>
            <person name="Gunde-Cimerman N."/>
            <person name="Song Z."/>
        </authorList>
    </citation>
    <scope>NUCLEOTIDE SEQUENCE</scope>
    <source>
        <strain evidence="3">EXF-8016</strain>
    </source>
</reference>
<dbReference type="EMBL" id="JAHFYH010000046">
    <property type="protein sequence ID" value="KAH0218800.1"/>
    <property type="molecule type" value="Genomic_DNA"/>
</dbReference>
<feature type="coiled-coil region" evidence="1">
    <location>
        <begin position="177"/>
        <end position="261"/>
    </location>
</feature>
<protein>
    <submittedName>
        <fullName evidence="3">Uncharacterized protein</fullName>
    </submittedName>
</protein>